<dbReference type="Gene3D" id="1.10.10.10">
    <property type="entry name" value="Winged helix-like DNA-binding domain superfamily/Winged helix DNA-binding domain"/>
    <property type="match status" value="1"/>
</dbReference>
<dbReference type="PANTHER" id="PTHR23022">
    <property type="entry name" value="TRANSPOSABLE ELEMENT-RELATED"/>
    <property type="match status" value="1"/>
</dbReference>
<reference evidence="2" key="2">
    <citation type="submission" date="2025-08" db="UniProtKB">
        <authorList>
            <consortium name="Ensembl"/>
        </authorList>
    </citation>
    <scope>IDENTIFICATION</scope>
</reference>
<sequence length="303" mass="34158">MSKLGPISHFPSLVSCDSLMLQGLRCVKLGVIALTLPHTGHWKFNMAPHGKELSEDLTKRIVALHKDGIGYKKIAKTLKQWFNRTGSNQNRPHHGRPKKLSACAQRHIQRLSLGNRRMSAASIAAEVEGVGGQPVSAQTIRRTLHLIGLHGCRPRRKPLLKMMHNKACKQFAEDKRTKDMDYWNHVLWSDEIKINLFGSDSVKRVWRQPGEEYKGKCVLPTVKHCGKSVMVWGCLSDAGTGELQFIEGTMNANMYCDILKQSMIPSLRRLGRSAVFSIYKILTLWTQFGHFHLGVYSLLLPAV</sequence>
<dbReference type="Gene3D" id="3.30.420.10">
    <property type="entry name" value="Ribonuclease H-like superfamily/Ribonuclease H"/>
    <property type="match status" value="1"/>
</dbReference>
<protein>
    <recommendedName>
        <fullName evidence="1">Transposase Tc1-like domain-containing protein</fullName>
    </recommendedName>
</protein>
<evidence type="ECO:0000313" key="3">
    <source>
        <dbReference type="Proteomes" id="UP000265140"/>
    </source>
</evidence>
<reference evidence="2 3" key="1">
    <citation type="submission" date="2020-02" db="EMBL/GenBank/DDBJ databases">
        <title>Esox lucius (northern pike) genome, fEsoLuc1, primary haplotype.</title>
        <authorList>
            <person name="Myers G."/>
            <person name="Karagic N."/>
            <person name="Meyer A."/>
            <person name="Pippel M."/>
            <person name="Reichard M."/>
            <person name="Winkler S."/>
            <person name="Tracey A."/>
            <person name="Sims Y."/>
            <person name="Howe K."/>
            <person name="Rhie A."/>
            <person name="Formenti G."/>
            <person name="Durbin R."/>
            <person name="Fedrigo O."/>
            <person name="Jarvis E.D."/>
        </authorList>
    </citation>
    <scope>NUCLEOTIDE SEQUENCE [LARGE SCALE GENOMIC DNA]</scope>
</reference>
<proteinExistence type="predicted"/>
<dbReference type="InterPro" id="IPR052338">
    <property type="entry name" value="Transposase_5"/>
</dbReference>
<feature type="domain" description="Transposase Tc1-like" evidence="1">
    <location>
        <begin position="105"/>
        <end position="174"/>
    </location>
</feature>
<dbReference type="Proteomes" id="UP000265140">
    <property type="component" value="Chromosome 20"/>
</dbReference>
<accession>A0AAY5KP38</accession>
<name>A0AAY5KP38_ESOLU</name>
<dbReference type="Ensembl" id="ENSELUT00000107634.1">
    <property type="protein sequence ID" value="ENSELUP00000088227.1"/>
    <property type="gene ID" value="ENSELUG00000042021.1"/>
</dbReference>
<keyword evidence="3" id="KW-1185">Reference proteome</keyword>
<dbReference type="SUPFAM" id="SSF46689">
    <property type="entry name" value="Homeodomain-like"/>
    <property type="match status" value="1"/>
</dbReference>
<organism evidence="2 3">
    <name type="scientific">Esox lucius</name>
    <name type="common">Northern pike</name>
    <dbReference type="NCBI Taxonomy" id="8010"/>
    <lineage>
        <taxon>Eukaryota</taxon>
        <taxon>Metazoa</taxon>
        <taxon>Chordata</taxon>
        <taxon>Craniata</taxon>
        <taxon>Vertebrata</taxon>
        <taxon>Euteleostomi</taxon>
        <taxon>Actinopterygii</taxon>
        <taxon>Neopterygii</taxon>
        <taxon>Teleostei</taxon>
        <taxon>Protacanthopterygii</taxon>
        <taxon>Esociformes</taxon>
        <taxon>Esocidae</taxon>
        <taxon>Esox</taxon>
    </lineage>
</organism>
<dbReference type="GeneTree" id="ENSGT01150000286914"/>
<dbReference type="Pfam" id="PF01498">
    <property type="entry name" value="HTH_Tnp_Tc3_2"/>
    <property type="match status" value="1"/>
</dbReference>
<evidence type="ECO:0000313" key="2">
    <source>
        <dbReference type="Ensembl" id="ENSELUP00000088227.1"/>
    </source>
</evidence>
<dbReference type="GO" id="GO:0006313">
    <property type="term" value="P:DNA transposition"/>
    <property type="evidence" value="ECO:0007669"/>
    <property type="project" value="InterPro"/>
</dbReference>
<dbReference type="InterPro" id="IPR009057">
    <property type="entry name" value="Homeodomain-like_sf"/>
</dbReference>
<dbReference type="InterPro" id="IPR036388">
    <property type="entry name" value="WH-like_DNA-bd_sf"/>
</dbReference>
<evidence type="ECO:0000259" key="1">
    <source>
        <dbReference type="Pfam" id="PF01498"/>
    </source>
</evidence>
<dbReference type="PANTHER" id="PTHR23022:SF135">
    <property type="entry name" value="SI:DKEY-77F5.3"/>
    <property type="match status" value="1"/>
</dbReference>
<dbReference type="InterPro" id="IPR002492">
    <property type="entry name" value="Transposase_Tc1-like"/>
</dbReference>
<dbReference type="GO" id="GO:0003677">
    <property type="term" value="F:DNA binding"/>
    <property type="evidence" value="ECO:0007669"/>
    <property type="project" value="InterPro"/>
</dbReference>
<dbReference type="GO" id="GO:0015074">
    <property type="term" value="P:DNA integration"/>
    <property type="evidence" value="ECO:0007669"/>
    <property type="project" value="InterPro"/>
</dbReference>
<dbReference type="InterPro" id="IPR036397">
    <property type="entry name" value="RNaseH_sf"/>
</dbReference>
<dbReference type="AlphaFoldDB" id="A0AAY5KP38"/>
<dbReference type="PROSITE" id="PS51257">
    <property type="entry name" value="PROKAR_LIPOPROTEIN"/>
    <property type="match status" value="1"/>
</dbReference>
<reference evidence="2" key="3">
    <citation type="submission" date="2025-09" db="UniProtKB">
        <authorList>
            <consortium name="Ensembl"/>
        </authorList>
    </citation>
    <scope>IDENTIFICATION</scope>
</reference>